<dbReference type="STRING" id="765912.Thimo_1471"/>
<dbReference type="InterPro" id="IPR050961">
    <property type="entry name" value="BolA/IbaG_stress_morph_reg"/>
</dbReference>
<evidence type="ECO:0000256" key="1">
    <source>
        <dbReference type="ARBA" id="ARBA00005578"/>
    </source>
</evidence>
<dbReference type="Proteomes" id="UP000010816">
    <property type="component" value="Chromosome"/>
</dbReference>
<proteinExistence type="inferred from homology"/>
<dbReference type="HOGENOM" id="CLU_109462_3_1_6"/>
<accession>L0GW94</accession>
<evidence type="ECO:0000313" key="4">
    <source>
        <dbReference type="EMBL" id="AGA90261.1"/>
    </source>
</evidence>
<dbReference type="InterPro" id="IPR036065">
    <property type="entry name" value="BolA-like_sf"/>
</dbReference>
<reference evidence="4 5" key="1">
    <citation type="submission" date="2011-09" db="EMBL/GenBank/DDBJ databases">
        <title>Complete sequence of chromosome of Thioflavicoccus mobilis 8321.</title>
        <authorList>
            <consortium name="US DOE Joint Genome Institute"/>
            <person name="Lucas S."/>
            <person name="Han J."/>
            <person name="Lapidus A."/>
            <person name="Cheng J.-F."/>
            <person name="Goodwin L."/>
            <person name="Pitluck S."/>
            <person name="Peters L."/>
            <person name="Ovchinnikova G."/>
            <person name="Lu M."/>
            <person name="Detter J.C."/>
            <person name="Han C."/>
            <person name="Tapia R."/>
            <person name="Land M."/>
            <person name="Hauser L."/>
            <person name="Kyrpides N."/>
            <person name="Ivanova N."/>
            <person name="Pagani I."/>
            <person name="Vogl K."/>
            <person name="Liu Z."/>
            <person name="Imhoff J."/>
            <person name="Thiel V."/>
            <person name="Frigaard N.-U."/>
            <person name="Bryant D."/>
            <person name="Woyke T."/>
        </authorList>
    </citation>
    <scope>NUCLEOTIDE SEQUENCE [LARGE SCALE GENOMIC DNA]</scope>
    <source>
        <strain evidence="4 5">8321</strain>
    </source>
</reference>
<dbReference type="OrthoDB" id="9801469at2"/>
<dbReference type="Pfam" id="PF01722">
    <property type="entry name" value="BolA"/>
    <property type="match status" value="1"/>
</dbReference>
<name>L0GW94_9GAMM</name>
<sequence length="113" mass="12210">MSRKTRIEETLGAELSPTHLQVIDESDRHAVEPGAESHFKVVAVSPAFANLALLARHRRVNAALASEFAAGLHALSIHAWTPEEWAQKGATVPESPPCRGGSKVLPQETEIAR</sequence>
<dbReference type="EMBL" id="CP003051">
    <property type="protein sequence ID" value="AGA90261.1"/>
    <property type="molecule type" value="Genomic_DNA"/>
</dbReference>
<evidence type="ECO:0000256" key="2">
    <source>
        <dbReference type="RuleBase" id="RU003860"/>
    </source>
</evidence>
<evidence type="ECO:0000313" key="5">
    <source>
        <dbReference type="Proteomes" id="UP000010816"/>
    </source>
</evidence>
<dbReference type="PANTHER" id="PTHR46229:SF2">
    <property type="entry name" value="BOLA-LIKE PROTEIN 1"/>
    <property type="match status" value="1"/>
</dbReference>
<dbReference type="RefSeq" id="WP_015280403.1">
    <property type="nucleotide sequence ID" value="NC_019940.1"/>
</dbReference>
<dbReference type="Gene3D" id="3.30.300.90">
    <property type="entry name" value="BolA-like"/>
    <property type="match status" value="1"/>
</dbReference>
<dbReference type="GO" id="GO:0006351">
    <property type="term" value="P:DNA-templated transcription"/>
    <property type="evidence" value="ECO:0007669"/>
    <property type="project" value="TreeGrafter"/>
</dbReference>
<protein>
    <submittedName>
        <fullName evidence="4">Stress-induced morphogen</fullName>
    </submittedName>
</protein>
<dbReference type="SUPFAM" id="SSF82657">
    <property type="entry name" value="BolA-like"/>
    <property type="match status" value="1"/>
</dbReference>
<keyword evidence="5" id="KW-1185">Reference proteome</keyword>
<feature type="region of interest" description="Disordered" evidence="3">
    <location>
        <begin position="87"/>
        <end position="113"/>
    </location>
</feature>
<dbReference type="PATRIC" id="fig|765912.4.peg.1436"/>
<dbReference type="InterPro" id="IPR002634">
    <property type="entry name" value="BolA"/>
</dbReference>
<dbReference type="PIRSF" id="PIRSF003113">
    <property type="entry name" value="BolA"/>
    <property type="match status" value="1"/>
</dbReference>
<organism evidence="4 5">
    <name type="scientific">Thioflavicoccus mobilis 8321</name>
    <dbReference type="NCBI Taxonomy" id="765912"/>
    <lineage>
        <taxon>Bacteria</taxon>
        <taxon>Pseudomonadati</taxon>
        <taxon>Pseudomonadota</taxon>
        <taxon>Gammaproteobacteria</taxon>
        <taxon>Chromatiales</taxon>
        <taxon>Chromatiaceae</taxon>
        <taxon>Thioflavicoccus</taxon>
    </lineage>
</organism>
<gene>
    <name evidence="4" type="ORF">Thimo_1471</name>
</gene>
<evidence type="ECO:0000256" key="3">
    <source>
        <dbReference type="SAM" id="MobiDB-lite"/>
    </source>
</evidence>
<dbReference type="KEGG" id="tmb:Thimo_1471"/>
<comment type="similarity">
    <text evidence="1 2">Belongs to the BolA/IbaG family.</text>
</comment>
<dbReference type="GO" id="GO:0005829">
    <property type="term" value="C:cytosol"/>
    <property type="evidence" value="ECO:0007669"/>
    <property type="project" value="TreeGrafter"/>
</dbReference>
<dbReference type="eggNOG" id="COG0271">
    <property type="taxonomic scope" value="Bacteria"/>
</dbReference>
<dbReference type="AlphaFoldDB" id="L0GW94"/>
<dbReference type="PANTHER" id="PTHR46229">
    <property type="entry name" value="BOLA TRANSCRIPTION REGULATOR"/>
    <property type="match status" value="1"/>
</dbReference>